<proteinExistence type="predicted"/>
<name>V7BGK3_PHAVU</name>
<accession>V7BGK3</accession>
<evidence type="ECO:0000313" key="2">
    <source>
        <dbReference type="Proteomes" id="UP000000226"/>
    </source>
</evidence>
<dbReference type="EMBL" id="CM002294">
    <property type="protein sequence ID" value="ESW16003.1"/>
    <property type="molecule type" value="Genomic_DNA"/>
</dbReference>
<protein>
    <submittedName>
        <fullName evidence="1">Uncharacterized protein</fullName>
    </submittedName>
</protein>
<evidence type="ECO:0000313" key="1">
    <source>
        <dbReference type="EMBL" id="ESW16003.1"/>
    </source>
</evidence>
<reference evidence="2" key="1">
    <citation type="journal article" date="2014" name="Nat. Genet.">
        <title>A reference genome for common bean and genome-wide analysis of dual domestications.</title>
        <authorList>
            <person name="Schmutz J."/>
            <person name="McClean P.E."/>
            <person name="Mamidi S."/>
            <person name="Wu G.A."/>
            <person name="Cannon S.B."/>
            <person name="Grimwood J."/>
            <person name="Jenkins J."/>
            <person name="Shu S."/>
            <person name="Song Q."/>
            <person name="Chavarro C."/>
            <person name="Torres-Torres M."/>
            <person name="Geffroy V."/>
            <person name="Moghaddam S.M."/>
            <person name="Gao D."/>
            <person name="Abernathy B."/>
            <person name="Barry K."/>
            <person name="Blair M."/>
            <person name="Brick M.A."/>
            <person name="Chovatia M."/>
            <person name="Gepts P."/>
            <person name="Goodstein D.M."/>
            <person name="Gonzales M."/>
            <person name="Hellsten U."/>
            <person name="Hyten D.L."/>
            <person name="Jia G."/>
            <person name="Kelly J.D."/>
            <person name="Kudrna D."/>
            <person name="Lee R."/>
            <person name="Richard M.M."/>
            <person name="Miklas P.N."/>
            <person name="Osorno J.M."/>
            <person name="Rodrigues J."/>
            <person name="Thareau V."/>
            <person name="Urrea C.A."/>
            <person name="Wang M."/>
            <person name="Yu Y."/>
            <person name="Zhang M."/>
            <person name="Wing R.A."/>
            <person name="Cregan P.B."/>
            <person name="Rokhsar D.S."/>
            <person name="Jackson S.A."/>
        </authorList>
    </citation>
    <scope>NUCLEOTIDE SEQUENCE [LARGE SCALE GENOMIC DNA]</scope>
    <source>
        <strain evidence="2">cv. G19833</strain>
    </source>
</reference>
<dbReference type="Gramene" id="ESW16003">
    <property type="protein sequence ID" value="ESW16003"/>
    <property type="gene ID" value="PHAVU_007G121600g"/>
</dbReference>
<dbReference type="PROSITE" id="PS51257">
    <property type="entry name" value="PROKAR_LIPOPROTEIN"/>
    <property type="match status" value="1"/>
</dbReference>
<dbReference type="Proteomes" id="UP000000226">
    <property type="component" value="Chromosome 7"/>
</dbReference>
<dbReference type="AlphaFoldDB" id="V7BGK3"/>
<gene>
    <name evidence="1" type="ORF">PHAVU_007G121600g</name>
</gene>
<organism evidence="1 2">
    <name type="scientific">Phaseolus vulgaris</name>
    <name type="common">Kidney bean</name>
    <name type="synonym">French bean</name>
    <dbReference type="NCBI Taxonomy" id="3885"/>
    <lineage>
        <taxon>Eukaryota</taxon>
        <taxon>Viridiplantae</taxon>
        <taxon>Streptophyta</taxon>
        <taxon>Embryophyta</taxon>
        <taxon>Tracheophyta</taxon>
        <taxon>Spermatophyta</taxon>
        <taxon>Magnoliopsida</taxon>
        <taxon>eudicotyledons</taxon>
        <taxon>Gunneridae</taxon>
        <taxon>Pentapetalae</taxon>
        <taxon>rosids</taxon>
        <taxon>fabids</taxon>
        <taxon>Fabales</taxon>
        <taxon>Fabaceae</taxon>
        <taxon>Papilionoideae</taxon>
        <taxon>50 kb inversion clade</taxon>
        <taxon>NPAAA clade</taxon>
        <taxon>indigoferoid/millettioid clade</taxon>
        <taxon>Phaseoleae</taxon>
        <taxon>Phaseolus</taxon>
    </lineage>
</organism>
<sequence length="79" mass="9533">MEWHKDMQRGGSPMSGWLSCVVRCSVRTQKEPIHFYSWWRQHQLTTPQIFYLFISNKISSYFLNSNLYFVAVTSFHFIH</sequence>
<keyword evidence="2" id="KW-1185">Reference proteome</keyword>